<dbReference type="PROSITE" id="PS50158">
    <property type="entry name" value="ZF_CCHC"/>
    <property type="match status" value="1"/>
</dbReference>
<dbReference type="GO" id="GO:0008270">
    <property type="term" value="F:zinc ion binding"/>
    <property type="evidence" value="ECO:0007669"/>
    <property type="project" value="UniProtKB-KW"/>
</dbReference>
<keyword evidence="1" id="KW-0862">Zinc</keyword>
<keyword evidence="4" id="KW-1185">Reference proteome</keyword>
<feature type="domain" description="CCHC-type" evidence="2">
    <location>
        <begin position="11"/>
        <end position="26"/>
    </location>
</feature>
<dbReference type="PaxDb" id="67767-A0A0J7JYJ1"/>
<keyword evidence="1" id="KW-0479">Metal-binding</keyword>
<evidence type="ECO:0000313" key="3">
    <source>
        <dbReference type="EMBL" id="KMQ83094.1"/>
    </source>
</evidence>
<proteinExistence type="predicted"/>
<accession>A0A0J7JYJ1</accession>
<sequence length="129" mass="14347">MTPYIPNIRQCFNCGQLNHVTKFCRNNAKCLVCGLDKHSDDNSCSNKMNCINCGGNHRTLSKNCPDIIIKRKTAELMATQNMDYNNVKKLIMLSTPITGAGSVRSWNNPSLSRLNGTDFCLLSNNSAYP</sequence>
<dbReference type="EMBL" id="LBMM01021358">
    <property type="protein sequence ID" value="KMQ83094.1"/>
    <property type="molecule type" value="Genomic_DNA"/>
</dbReference>
<dbReference type="Gene3D" id="4.10.60.10">
    <property type="entry name" value="Zinc finger, CCHC-type"/>
    <property type="match status" value="1"/>
</dbReference>
<evidence type="ECO:0000313" key="4">
    <source>
        <dbReference type="Proteomes" id="UP000036403"/>
    </source>
</evidence>
<protein>
    <submittedName>
        <fullName evidence="3">Nucleic-acid-binding protein from mobile element jockey</fullName>
    </submittedName>
</protein>
<evidence type="ECO:0000256" key="1">
    <source>
        <dbReference type="PROSITE-ProRule" id="PRU00047"/>
    </source>
</evidence>
<dbReference type="AlphaFoldDB" id="A0A0J7JYJ1"/>
<dbReference type="OrthoDB" id="7554938at2759"/>
<gene>
    <name evidence="3" type="ORF">RF55_20943</name>
</gene>
<evidence type="ECO:0000259" key="2">
    <source>
        <dbReference type="PROSITE" id="PS50158"/>
    </source>
</evidence>
<dbReference type="InterPro" id="IPR001878">
    <property type="entry name" value="Znf_CCHC"/>
</dbReference>
<comment type="caution">
    <text evidence="3">The sequence shown here is derived from an EMBL/GenBank/DDBJ whole genome shotgun (WGS) entry which is preliminary data.</text>
</comment>
<reference evidence="3 4" key="1">
    <citation type="submission" date="2015-04" db="EMBL/GenBank/DDBJ databases">
        <title>Lasius niger genome sequencing.</title>
        <authorList>
            <person name="Konorov E.A."/>
            <person name="Nikitin M.A."/>
            <person name="Kirill M.V."/>
            <person name="Chang P."/>
        </authorList>
    </citation>
    <scope>NUCLEOTIDE SEQUENCE [LARGE SCALE GENOMIC DNA]</scope>
    <source>
        <tissue evidence="3">Whole</tissue>
    </source>
</reference>
<dbReference type="Proteomes" id="UP000036403">
    <property type="component" value="Unassembled WGS sequence"/>
</dbReference>
<keyword evidence="1" id="KW-0863">Zinc-finger</keyword>
<dbReference type="GO" id="GO:0003676">
    <property type="term" value="F:nucleic acid binding"/>
    <property type="evidence" value="ECO:0007669"/>
    <property type="project" value="InterPro"/>
</dbReference>
<name>A0A0J7JYJ1_LASNI</name>
<organism evidence="3 4">
    <name type="scientific">Lasius niger</name>
    <name type="common">Black garden ant</name>
    <dbReference type="NCBI Taxonomy" id="67767"/>
    <lineage>
        <taxon>Eukaryota</taxon>
        <taxon>Metazoa</taxon>
        <taxon>Ecdysozoa</taxon>
        <taxon>Arthropoda</taxon>
        <taxon>Hexapoda</taxon>
        <taxon>Insecta</taxon>
        <taxon>Pterygota</taxon>
        <taxon>Neoptera</taxon>
        <taxon>Endopterygota</taxon>
        <taxon>Hymenoptera</taxon>
        <taxon>Apocrita</taxon>
        <taxon>Aculeata</taxon>
        <taxon>Formicoidea</taxon>
        <taxon>Formicidae</taxon>
        <taxon>Formicinae</taxon>
        <taxon>Lasius</taxon>
        <taxon>Lasius</taxon>
    </lineage>
</organism>